<dbReference type="AlphaFoldDB" id="A0AAD7JMQ3"/>
<proteinExistence type="predicted"/>
<dbReference type="Proteomes" id="UP001215280">
    <property type="component" value="Unassembled WGS sequence"/>
</dbReference>
<gene>
    <name evidence="1" type="ORF">DFH07DRAFT_326893</name>
</gene>
<dbReference type="CDD" id="cd09917">
    <property type="entry name" value="F-box_SF"/>
    <property type="match status" value="1"/>
</dbReference>
<evidence type="ECO:0000313" key="1">
    <source>
        <dbReference type="EMBL" id="KAJ7767388.1"/>
    </source>
</evidence>
<dbReference type="EMBL" id="JARJLG010000030">
    <property type="protein sequence ID" value="KAJ7767388.1"/>
    <property type="molecule type" value="Genomic_DNA"/>
</dbReference>
<accession>A0AAD7JMQ3</accession>
<organism evidence="1 2">
    <name type="scientific">Mycena maculata</name>
    <dbReference type="NCBI Taxonomy" id="230809"/>
    <lineage>
        <taxon>Eukaryota</taxon>
        <taxon>Fungi</taxon>
        <taxon>Dikarya</taxon>
        <taxon>Basidiomycota</taxon>
        <taxon>Agaricomycotina</taxon>
        <taxon>Agaricomycetes</taxon>
        <taxon>Agaricomycetidae</taxon>
        <taxon>Agaricales</taxon>
        <taxon>Marasmiineae</taxon>
        <taxon>Mycenaceae</taxon>
        <taxon>Mycena</taxon>
    </lineage>
</organism>
<reference evidence="1" key="1">
    <citation type="submission" date="2023-03" db="EMBL/GenBank/DDBJ databases">
        <title>Massive genome expansion in bonnet fungi (Mycena s.s.) driven by repeated elements and novel gene families across ecological guilds.</title>
        <authorList>
            <consortium name="Lawrence Berkeley National Laboratory"/>
            <person name="Harder C.B."/>
            <person name="Miyauchi S."/>
            <person name="Viragh M."/>
            <person name="Kuo A."/>
            <person name="Thoen E."/>
            <person name="Andreopoulos B."/>
            <person name="Lu D."/>
            <person name="Skrede I."/>
            <person name="Drula E."/>
            <person name="Henrissat B."/>
            <person name="Morin E."/>
            <person name="Kohler A."/>
            <person name="Barry K."/>
            <person name="LaButti K."/>
            <person name="Morin E."/>
            <person name="Salamov A."/>
            <person name="Lipzen A."/>
            <person name="Mereny Z."/>
            <person name="Hegedus B."/>
            <person name="Baldrian P."/>
            <person name="Stursova M."/>
            <person name="Weitz H."/>
            <person name="Taylor A."/>
            <person name="Grigoriev I.V."/>
            <person name="Nagy L.G."/>
            <person name="Martin F."/>
            <person name="Kauserud H."/>
        </authorList>
    </citation>
    <scope>NUCLEOTIDE SEQUENCE</scope>
    <source>
        <strain evidence="1">CBHHK188m</strain>
    </source>
</reference>
<evidence type="ECO:0000313" key="2">
    <source>
        <dbReference type="Proteomes" id="UP001215280"/>
    </source>
</evidence>
<evidence type="ECO:0008006" key="3">
    <source>
        <dbReference type="Google" id="ProtNLM"/>
    </source>
</evidence>
<protein>
    <recommendedName>
        <fullName evidence="3">F-box domain-containing protein</fullName>
    </recommendedName>
</protein>
<name>A0AAD7JMQ3_9AGAR</name>
<comment type="caution">
    <text evidence="1">The sequence shown here is derived from an EMBL/GenBank/DDBJ whole genome shotgun (WGS) entry which is preliminary data.</text>
</comment>
<sequence>MYPLSLPVELWLYILSLRVHLRDLAALCLTCSQLLSISRPILFRHLTLRAENSLGPNFAVIETFALLTRDKDLACSVRELTLDSRSAAPESYYRNPGLVHIASMRNLTQLKRVTIIGDISRHAGAKIMIEFVQILHDLQLDELRFPAPGVRAFILELGHIDLAFEQFANPKRLEFYMGVDHHGLLALCLLRIFTAATPSLTSLSLIATHLYSGSRMRALFDLHFPLLRSLTLNSTSDEELACPPGFNSFLMAHHHTLQELRLGYTSCGNIRAFGPSALVFDGGSGLHSDFLPDLRVFQGHCRNVEMMAHARMRCLTNLRELTIGSGLNEARTTIADLGRMFDAIDVAGRLESLATLDFDLFRWHDLERDFIPTFIRRVGAICGTTLEVWSGLLPYLGSWSTDVFAVFPHLRAIRFPTDSMVLTGLPGVSTGENGVGVVQGLAGTCPMLEEVAFQGAQDECWKIDRHRVSGTMPRRVDQL</sequence>
<keyword evidence="2" id="KW-1185">Reference proteome</keyword>